<evidence type="ECO:0000313" key="5">
    <source>
        <dbReference type="EMBL" id="QHP83611.1"/>
    </source>
</evidence>
<gene>
    <name evidence="5" type="primary">ribC</name>
    <name evidence="5" type="ORF">Chls_736</name>
    <name evidence="6" type="ORF">INQ84_04795</name>
</gene>
<dbReference type="EMBL" id="CP063185">
    <property type="protein sequence ID" value="QYC74389.1"/>
    <property type="molecule type" value="Genomic_DNA"/>
</dbReference>
<dbReference type="Proteomes" id="UP000512184">
    <property type="component" value="Chromosome"/>
</dbReference>
<organism evidence="6 8">
    <name type="scientific">Chlamydia suis</name>
    <dbReference type="NCBI Taxonomy" id="83559"/>
    <lineage>
        <taxon>Bacteria</taxon>
        <taxon>Pseudomonadati</taxon>
        <taxon>Chlamydiota</taxon>
        <taxon>Chlamydiia</taxon>
        <taxon>Chlamydiales</taxon>
        <taxon>Chlamydiaceae</taxon>
        <taxon>Chlamydia/Chlamydophila group</taxon>
        <taxon>Chlamydia</taxon>
    </lineage>
</organism>
<dbReference type="GO" id="GO:0004746">
    <property type="term" value="F:riboflavin synthase activity"/>
    <property type="evidence" value="ECO:0007669"/>
    <property type="project" value="UniProtKB-UniRule"/>
</dbReference>
<dbReference type="Pfam" id="PF00677">
    <property type="entry name" value="Lum_binding"/>
    <property type="match status" value="2"/>
</dbReference>
<reference evidence="5 7" key="1">
    <citation type="submission" date="2019-01" db="EMBL/GenBank/DDBJ databases">
        <title>Whole genome sequencing and annotation enables comparative genome analysis that reveals unique features of the Chlamydia suis R19 Genome.</title>
        <authorList>
            <person name="Dimond Z.E."/>
        </authorList>
    </citation>
    <scope>NUCLEOTIDE SEQUENCE [LARGE SCALE GENOMIC DNA]</scope>
    <source>
        <strain evidence="5 7">R19</strain>
    </source>
</reference>
<dbReference type="PANTHER" id="PTHR21098">
    <property type="entry name" value="RIBOFLAVIN SYNTHASE ALPHA CHAIN"/>
    <property type="match status" value="1"/>
</dbReference>
<dbReference type="NCBIfam" id="NF009566">
    <property type="entry name" value="PRK13020.1"/>
    <property type="match status" value="1"/>
</dbReference>
<feature type="repeat" description="Lumazine-binding" evidence="3">
    <location>
        <begin position="96"/>
        <end position="188"/>
    </location>
</feature>
<evidence type="ECO:0000256" key="3">
    <source>
        <dbReference type="PROSITE-ProRule" id="PRU00524"/>
    </source>
</evidence>
<evidence type="ECO:0000313" key="8">
    <source>
        <dbReference type="Proteomes" id="UP000825134"/>
    </source>
</evidence>
<protein>
    <recommendedName>
        <fullName evidence="2">Riboflavin synthase</fullName>
        <ecNumber evidence="2">2.5.1.9</ecNumber>
    </recommendedName>
</protein>
<evidence type="ECO:0000313" key="7">
    <source>
        <dbReference type="Proteomes" id="UP000512184"/>
    </source>
</evidence>
<dbReference type="InterPro" id="IPR001783">
    <property type="entry name" value="Lumazine-bd"/>
</dbReference>
<feature type="domain" description="Lumazine-binding" evidence="4">
    <location>
        <begin position="96"/>
        <end position="188"/>
    </location>
</feature>
<dbReference type="EMBL" id="CP035278">
    <property type="protein sequence ID" value="QHP83611.1"/>
    <property type="molecule type" value="Genomic_DNA"/>
</dbReference>
<keyword evidence="1" id="KW-0677">Repeat</keyword>
<dbReference type="CDD" id="cd00402">
    <property type="entry name" value="Riboflavin_synthase_like"/>
    <property type="match status" value="1"/>
</dbReference>
<dbReference type="EC" id="2.5.1.9" evidence="2"/>
<evidence type="ECO:0000313" key="6">
    <source>
        <dbReference type="EMBL" id="QYC74389.1"/>
    </source>
</evidence>
<evidence type="ECO:0000256" key="1">
    <source>
        <dbReference type="ARBA" id="ARBA00022737"/>
    </source>
</evidence>
<dbReference type="Gene3D" id="2.40.30.20">
    <property type="match status" value="2"/>
</dbReference>
<dbReference type="NCBIfam" id="NF006767">
    <property type="entry name" value="PRK09289.1"/>
    <property type="match status" value="1"/>
</dbReference>
<dbReference type="PANTHER" id="PTHR21098:SF0">
    <property type="entry name" value="RIBOFLAVIN SYNTHASE"/>
    <property type="match status" value="1"/>
</dbReference>
<reference evidence="6" key="2">
    <citation type="journal article" date="2021" name="Front. Microbiol.">
        <title>Generation of Tetracycline and Rifamycin Resistant Chlamydia Suis Recombinants.</title>
        <authorList>
            <person name="Marti H."/>
            <person name="Bommana S."/>
            <person name="Read T.D."/>
            <person name="Pesch T."/>
            <person name="Prahauser B."/>
            <person name="Dean D."/>
            <person name="Borel N."/>
        </authorList>
    </citation>
    <scope>NUCLEOTIDE SEQUENCE</scope>
    <source>
        <strain evidence="6">208.1</strain>
    </source>
</reference>
<dbReference type="AlphaFoldDB" id="A0AAQ0EM81"/>
<sequence>MFSGIIQEVARVDLVHYYGDSMEIGIFARKLIDGAPGSSFSVDGICLTLVKREYELLFFDVAEETMACTTIKDYTVGTMVNLERSVRLGDEIGGHFVSGHVCGIGTIIAVEKSYMFFKVPAHLVPYILEKGFIAIDGISLTVAQVRGDIFSVSVIPETRARTSLGYKMVGSRVNIEPDMMTKMQVDAVMRFQTEKIGI</sequence>
<proteinExistence type="predicted"/>
<dbReference type="NCBIfam" id="TIGR00187">
    <property type="entry name" value="ribE"/>
    <property type="match status" value="1"/>
</dbReference>
<dbReference type="InterPro" id="IPR023366">
    <property type="entry name" value="ATP_synth_asu-like_sf"/>
</dbReference>
<dbReference type="Proteomes" id="UP000825134">
    <property type="component" value="Chromosome"/>
</dbReference>
<dbReference type="InterPro" id="IPR017938">
    <property type="entry name" value="Riboflavin_synthase-like_b-brl"/>
</dbReference>
<name>A0AAQ0EM81_9CHLA</name>
<dbReference type="PROSITE" id="PS51177">
    <property type="entry name" value="LUMAZINE_BIND"/>
    <property type="match status" value="2"/>
</dbReference>
<keyword evidence="7" id="KW-1185">Reference proteome</keyword>
<dbReference type="PIRSF" id="PIRSF000498">
    <property type="entry name" value="Riboflavin_syn_A"/>
    <property type="match status" value="1"/>
</dbReference>
<feature type="repeat" description="Lumazine-binding" evidence="3">
    <location>
        <begin position="1"/>
        <end position="95"/>
    </location>
</feature>
<dbReference type="RefSeq" id="WP_080122294.1">
    <property type="nucleotide sequence ID" value="NZ_CP035278.1"/>
</dbReference>
<evidence type="ECO:0000256" key="2">
    <source>
        <dbReference type="NCBIfam" id="TIGR00187"/>
    </source>
</evidence>
<accession>A0AAQ0EM81</accession>
<evidence type="ECO:0000259" key="4">
    <source>
        <dbReference type="PROSITE" id="PS51177"/>
    </source>
</evidence>
<dbReference type="InterPro" id="IPR026017">
    <property type="entry name" value="Lumazine-bd_dom"/>
</dbReference>
<keyword evidence="5" id="KW-0808">Transferase</keyword>
<feature type="domain" description="Lumazine-binding" evidence="4">
    <location>
        <begin position="1"/>
        <end position="95"/>
    </location>
</feature>
<dbReference type="GO" id="GO:0009231">
    <property type="term" value="P:riboflavin biosynthetic process"/>
    <property type="evidence" value="ECO:0007669"/>
    <property type="project" value="TreeGrafter"/>
</dbReference>
<dbReference type="SUPFAM" id="SSF63380">
    <property type="entry name" value="Riboflavin synthase domain-like"/>
    <property type="match status" value="2"/>
</dbReference>